<comment type="caution">
    <text evidence="1">The sequence shown here is derived from an EMBL/GenBank/DDBJ whole genome shotgun (WGS) entry which is preliminary data.</text>
</comment>
<evidence type="ECO:0000313" key="1">
    <source>
        <dbReference type="EMBL" id="KAJ8128248.1"/>
    </source>
</evidence>
<dbReference type="Proteomes" id="UP001153332">
    <property type="component" value="Unassembled WGS sequence"/>
</dbReference>
<gene>
    <name evidence="1" type="ORF">O1611_g5389</name>
</gene>
<reference evidence="1" key="1">
    <citation type="submission" date="2022-12" db="EMBL/GenBank/DDBJ databases">
        <title>Genome Sequence of Lasiodiplodia mahajangana.</title>
        <authorList>
            <person name="Buettner E."/>
        </authorList>
    </citation>
    <scope>NUCLEOTIDE SEQUENCE</scope>
    <source>
        <strain evidence="1">VT137</strain>
    </source>
</reference>
<evidence type="ECO:0000313" key="2">
    <source>
        <dbReference type="Proteomes" id="UP001153332"/>
    </source>
</evidence>
<accession>A0ACC2JLW8</accession>
<keyword evidence="2" id="KW-1185">Reference proteome</keyword>
<organism evidence="1 2">
    <name type="scientific">Lasiodiplodia mahajangana</name>
    <dbReference type="NCBI Taxonomy" id="1108764"/>
    <lineage>
        <taxon>Eukaryota</taxon>
        <taxon>Fungi</taxon>
        <taxon>Dikarya</taxon>
        <taxon>Ascomycota</taxon>
        <taxon>Pezizomycotina</taxon>
        <taxon>Dothideomycetes</taxon>
        <taxon>Dothideomycetes incertae sedis</taxon>
        <taxon>Botryosphaeriales</taxon>
        <taxon>Botryosphaeriaceae</taxon>
        <taxon>Lasiodiplodia</taxon>
    </lineage>
</organism>
<proteinExistence type="predicted"/>
<name>A0ACC2JLW8_9PEZI</name>
<sequence length="227" mass="26379">MAYNQNHNCPQGSMPGGASWGTPEGYNDEPSFRMETQIHPAGVVPSDEALLKSLYFHFLHYNWELIYSPPHDGPEQYPLTPSLSGRSIWMQRMTPFFNAHREIRRRNVYHLDHSTFMTWIEGRFNPRAVLAQGAHESHGDVEDRCFVFHRFVFWLDPAVTQSQQQQIVSPPDTEYESNMADYFWPASGSDYYLTTDGMSYDTAESSMYEGPNLSQRVQDWQDNIPRR</sequence>
<protein>
    <submittedName>
        <fullName evidence="1">Uncharacterized protein</fullName>
    </submittedName>
</protein>
<dbReference type="EMBL" id="JAPUUL010001136">
    <property type="protein sequence ID" value="KAJ8128248.1"/>
    <property type="molecule type" value="Genomic_DNA"/>
</dbReference>